<name>A0AAU8KH15_9ACTN</name>
<dbReference type="GO" id="GO:0047527">
    <property type="term" value="F:2,3-dihydroxybenzoate-serine ligase activity"/>
    <property type="evidence" value="ECO:0007669"/>
    <property type="project" value="TreeGrafter"/>
</dbReference>
<dbReference type="PANTHER" id="PTHR45527">
    <property type="entry name" value="NONRIBOSOMAL PEPTIDE SYNTHETASE"/>
    <property type="match status" value="1"/>
</dbReference>
<feature type="region of interest" description="Disordered" evidence="1">
    <location>
        <begin position="354"/>
        <end position="385"/>
    </location>
</feature>
<dbReference type="SUPFAM" id="SSF52777">
    <property type="entry name" value="CoA-dependent acyltransferases"/>
    <property type="match status" value="2"/>
</dbReference>
<feature type="region of interest" description="Disordered" evidence="1">
    <location>
        <begin position="1"/>
        <end position="36"/>
    </location>
</feature>
<dbReference type="GO" id="GO:0031177">
    <property type="term" value="F:phosphopantetheine binding"/>
    <property type="evidence" value="ECO:0007669"/>
    <property type="project" value="TreeGrafter"/>
</dbReference>
<dbReference type="GO" id="GO:0009366">
    <property type="term" value="C:enterobactin synthetase complex"/>
    <property type="evidence" value="ECO:0007669"/>
    <property type="project" value="TreeGrafter"/>
</dbReference>
<dbReference type="PANTHER" id="PTHR45527:SF1">
    <property type="entry name" value="FATTY ACID SYNTHASE"/>
    <property type="match status" value="1"/>
</dbReference>
<accession>A0AAU8KH15</accession>
<dbReference type="GO" id="GO:0005829">
    <property type="term" value="C:cytosol"/>
    <property type="evidence" value="ECO:0007669"/>
    <property type="project" value="TreeGrafter"/>
</dbReference>
<gene>
    <name evidence="3" type="ORF">R1Y80_15385</name>
</gene>
<reference evidence="3" key="1">
    <citation type="submission" date="2023-10" db="EMBL/GenBank/DDBJ databases">
        <title>Complete genome sequence of Streptomyces sp. JL1001.</title>
        <authorList>
            <person name="Jiang L."/>
        </authorList>
    </citation>
    <scope>NUCLEOTIDE SEQUENCE</scope>
    <source>
        <strain evidence="3">JL1001</strain>
    </source>
</reference>
<protein>
    <submittedName>
        <fullName evidence="3">Condensation domain-containing protein</fullName>
    </submittedName>
</protein>
<dbReference type="InterPro" id="IPR001242">
    <property type="entry name" value="Condensation_dom"/>
</dbReference>
<proteinExistence type="predicted"/>
<evidence type="ECO:0000313" key="3">
    <source>
        <dbReference type="EMBL" id="XCN14949.1"/>
    </source>
</evidence>
<evidence type="ECO:0000256" key="1">
    <source>
        <dbReference type="SAM" id="MobiDB-lite"/>
    </source>
</evidence>
<dbReference type="Gene3D" id="3.30.559.10">
    <property type="entry name" value="Chloramphenicol acetyltransferase-like domain"/>
    <property type="match status" value="1"/>
</dbReference>
<dbReference type="InterPro" id="IPR023213">
    <property type="entry name" value="CAT-like_dom_sf"/>
</dbReference>
<feature type="domain" description="Condensation" evidence="2">
    <location>
        <begin position="54"/>
        <end position="328"/>
    </location>
</feature>
<dbReference type="EMBL" id="CP136798">
    <property type="protein sequence ID" value="XCN14949.1"/>
    <property type="molecule type" value="Genomic_DNA"/>
</dbReference>
<dbReference type="Gene3D" id="3.30.559.30">
    <property type="entry name" value="Nonribosomal peptide synthetase, condensation domain"/>
    <property type="match status" value="1"/>
</dbReference>
<organism evidence="3">
    <name type="scientific">Streptomyces sp. JL1001</name>
    <dbReference type="NCBI Taxonomy" id="3078227"/>
    <lineage>
        <taxon>Bacteria</taxon>
        <taxon>Bacillati</taxon>
        <taxon>Actinomycetota</taxon>
        <taxon>Actinomycetes</taxon>
        <taxon>Kitasatosporales</taxon>
        <taxon>Streptomycetaceae</taxon>
        <taxon>Streptomyces</taxon>
    </lineage>
</organism>
<evidence type="ECO:0000259" key="2">
    <source>
        <dbReference type="Pfam" id="PF00668"/>
    </source>
</evidence>
<dbReference type="AlphaFoldDB" id="A0AAU8KH15"/>
<dbReference type="GO" id="GO:0043041">
    <property type="term" value="P:amino acid activation for nonribosomal peptide biosynthetic process"/>
    <property type="evidence" value="ECO:0007669"/>
    <property type="project" value="TreeGrafter"/>
</dbReference>
<dbReference type="RefSeq" id="WP_354597270.1">
    <property type="nucleotide sequence ID" value="NZ_CP136798.1"/>
</dbReference>
<sequence length="546" mass="57393">MPEGTVTVAGLRAGSVPADTEPEKAGTPGGPVPSGACSDTHREIAFHGERSGRAPLTWGQRAIWHAIRRTAPNDHYFNIGRVLPLADRGRPVTVPEALGALARLTERHESLRTRLLLPPLDGEPAQSLADAGTLSVTMTRAAGLPEAAAEAEALLGRLSATRFDYAAEWPVRAALITVGDRVTHAVLVLCHLAADGHAAEVLVRDLRLLVRRGSAGPPPVSTPLDLARDQHAAAGRRRGAAALAHWEAGYRAAPPTMFPDPCAQPRTPRFWTGRLVSPALARAVGTVAAAHRVSGSTVLLTASAALVAAGEGHRTAAVMPIVGNRTAGALRDLVSTLSQDGLFVLDLAEASGPRKASGLAEPHGPAEPSGTREPHGLAEPSGPTEAAGLAGTFTDLLPAAYRSALRAYRAAVYDPVEWDALGERLSVEYGTDVHPYCCFNDMRLVERALPEGPRATGAELAEARRRTTFGFPATQDRVACRYCLHVTEEGDALAVSLTADTAYLPPEKIRAHLYAMEELIVASAAGTPPPLTELRTLLAAAGGDRP</sequence>
<dbReference type="GO" id="GO:0009239">
    <property type="term" value="P:enterobactin biosynthetic process"/>
    <property type="evidence" value="ECO:0007669"/>
    <property type="project" value="TreeGrafter"/>
</dbReference>
<dbReference type="GO" id="GO:0008610">
    <property type="term" value="P:lipid biosynthetic process"/>
    <property type="evidence" value="ECO:0007669"/>
    <property type="project" value="UniProtKB-ARBA"/>
</dbReference>
<dbReference type="Pfam" id="PF00668">
    <property type="entry name" value="Condensation"/>
    <property type="match status" value="1"/>
</dbReference>